<dbReference type="EMBL" id="AGNL01040136">
    <property type="protein sequence ID" value="EJK52271.1"/>
    <property type="molecule type" value="Genomic_DNA"/>
</dbReference>
<protein>
    <submittedName>
        <fullName evidence="2">Uncharacterized protein</fullName>
    </submittedName>
</protein>
<evidence type="ECO:0000313" key="3">
    <source>
        <dbReference type="Proteomes" id="UP000266841"/>
    </source>
</evidence>
<gene>
    <name evidence="2" type="ORF">THAOC_28477</name>
</gene>
<name>K0RTR3_THAOC</name>
<feature type="non-terminal residue" evidence="2">
    <location>
        <position position="244"/>
    </location>
</feature>
<dbReference type="AlphaFoldDB" id="K0RTR3"/>
<comment type="caution">
    <text evidence="2">The sequence shown here is derived from an EMBL/GenBank/DDBJ whole genome shotgun (WGS) entry which is preliminary data.</text>
</comment>
<sequence>MPSIPMALGQTSDLLRSPMINSQSYTLPCGRGTPRYRAVEQPQQDPHKSFNSIFCKRPPALAIFYVPPTIPCTTTRLSKVSLGARSWIEASNLPENLATQQSTHLTPTEASSNYTKLCLQTRPPPEGLGAHLCGPRFGSGNPSLLLAPLTTKSSSSTARAHSLEDDSGGLNADRSGPLDFEDGEGPRSLGPNRAFLGVRRESGVLRRMMEAQSDHLSPALRVGTALSSSATALMPDGGLSPCVI</sequence>
<reference evidence="2 3" key="1">
    <citation type="journal article" date="2012" name="Genome Biol.">
        <title>Genome and low-iron response of an oceanic diatom adapted to chronic iron limitation.</title>
        <authorList>
            <person name="Lommer M."/>
            <person name="Specht M."/>
            <person name="Roy A.S."/>
            <person name="Kraemer L."/>
            <person name="Andreson R."/>
            <person name="Gutowska M.A."/>
            <person name="Wolf J."/>
            <person name="Bergner S.V."/>
            <person name="Schilhabel M.B."/>
            <person name="Klostermeier U.C."/>
            <person name="Beiko R.G."/>
            <person name="Rosenstiel P."/>
            <person name="Hippler M."/>
            <person name="Laroche J."/>
        </authorList>
    </citation>
    <scope>NUCLEOTIDE SEQUENCE [LARGE SCALE GENOMIC DNA]</scope>
    <source>
        <strain evidence="2 3">CCMP1005</strain>
    </source>
</reference>
<organism evidence="2 3">
    <name type="scientific">Thalassiosira oceanica</name>
    <name type="common">Marine diatom</name>
    <dbReference type="NCBI Taxonomy" id="159749"/>
    <lineage>
        <taxon>Eukaryota</taxon>
        <taxon>Sar</taxon>
        <taxon>Stramenopiles</taxon>
        <taxon>Ochrophyta</taxon>
        <taxon>Bacillariophyta</taxon>
        <taxon>Coscinodiscophyceae</taxon>
        <taxon>Thalassiosirophycidae</taxon>
        <taxon>Thalassiosirales</taxon>
        <taxon>Thalassiosiraceae</taxon>
        <taxon>Thalassiosira</taxon>
    </lineage>
</organism>
<dbReference type="Proteomes" id="UP000266841">
    <property type="component" value="Unassembled WGS sequence"/>
</dbReference>
<accession>K0RTR3</accession>
<feature type="region of interest" description="Disordered" evidence="1">
    <location>
        <begin position="144"/>
        <end position="194"/>
    </location>
</feature>
<feature type="compositionally biased region" description="Polar residues" evidence="1">
    <location>
        <begin position="150"/>
        <end position="159"/>
    </location>
</feature>
<keyword evidence="3" id="KW-1185">Reference proteome</keyword>
<proteinExistence type="predicted"/>
<evidence type="ECO:0000313" key="2">
    <source>
        <dbReference type="EMBL" id="EJK52271.1"/>
    </source>
</evidence>
<evidence type="ECO:0000256" key="1">
    <source>
        <dbReference type="SAM" id="MobiDB-lite"/>
    </source>
</evidence>